<dbReference type="Proteomes" id="UP000217790">
    <property type="component" value="Unassembled WGS sequence"/>
</dbReference>
<reference evidence="2" key="1">
    <citation type="journal article" date="2017" name="Nat. Ecol. Evol.">
        <title>Genome expansion and lineage-specific genetic innovations in the forest pathogenic fungi Armillaria.</title>
        <authorList>
            <person name="Sipos G."/>
            <person name="Prasanna A.N."/>
            <person name="Walter M.C."/>
            <person name="O'Connor E."/>
            <person name="Balint B."/>
            <person name="Krizsan K."/>
            <person name="Kiss B."/>
            <person name="Hess J."/>
            <person name="Varga T."/>
            <person name="Slot J."/>
            <person name="Riley R."/>
            <person name="Boka B."/>
            <person name="Rigling D."/>
            <person name="Barry K."/>
            <person name="Lee J."/>
            <person name="Mihaltcheva S."/>
            <person name="LaButti K."/>
            <person name="Lipzen A."/>
            <person name="Waldron R."/>
            <person name="Moloney N.M."/>
            <person name="Sperisen C."/>
            <person name="Kredics L."/>
            <person name="Vagvoelgyi C."/>
            <person name="Patrignani A."/>
            <person name="Fitzpatrick D."/>
            <person name="Nagy I."/>
            <person name="Doyle S."/>
            <person name="Anderson J.B."/>
            <person name="Grigoriev I.V."/>
            <person name="Gueldener U."/>
            <person name="Muensterkoetter M."/>
            <person name="Nagy L.G."/>
        </authorList>
    </citation>
    <scope>NUCLEOTIDE SEQUENCE [LARGE SCALE GENOMIC DNA]</scope>
    <source>
        <strain evidence="2">Ar21-2</strain>
    </source>
</reference>
<dbReference type="EMBL" id="KZ293715">
    <property type="protein sequence ID" value="PBK82601.1"/>
    <property type="molecule type" value="Genomic_DNA"/>
</dbReference>
<protein>
    <submittedName>
        <fullName evidence="1">Uncharacterized protein</fullName>
    </submittedName>
</protein>
<evidence type="ECO:0000313" key="1">
    <source>
        <dbReference type="EMBL" id="PBK82601.1"/>
    </source>
</evidence>
<dbReference type="InParanoid" id="A0A2H3CHQ0"/>
<proteinExistence type="predicted"/>
<keyword evidence="2" id="KW-1185">Reference proteome</keyword>
<name>A0A2H3CHQ0_ARMGA</name>
<accession>A0A2H3CHQ0</accession>
<gene>
    <name evidence="1" type="ORF">ARMGADRAFT_1019562</name>
</gene>
<dbReference type="AlphaFoldDB" id="A0A2H3CHQ0"/>
<organism evidence="1 2">
    <name type="scientific">Armillaria gallica</name>
    <name type="common">Bulbous honey fungus</name>
    <name type="synonym">Armillaria bulbosa</name>
    <dbReference type="NCBI Taxonomy" id="47427"/>
    <lineage>
        <taxon>Eukaryota</taxon>
        <taxon>Fungi</taxon>
        <taxon>Dikarya</taxon>
        <taxon>Basidiomycota</taxon>
        <taxon>Agaricomycotina</taxon>
        <taxon>Agaricomycetes</taxon>
        <taxon>Agaricomycetidae</taxon>
        <taxon>Agaricales</taxon>
        <taxon>Marasmiineae</taxon>
        <taxon>Physalacriaceae</taxon>
        <taxon>Armillaria</taxon>
    </lineage>
</organism>
<sequence length="65" mass="7129">MSKEVPEAMAMEVKVLLDSGSLVAASQRRGDKWIMLVVDVVAYGEIGGCEGCRIRDIEIRSSIEM</sequence>
<evidence type="ECO:0000313" key="2">
    <source>
        <dbReference type="Proteomes" id="UP000217790"/>
    </source>
</evidence>